<dbReference type="EMBL" id="LAZR01009457">
    <property type="protein sequence ID" value="KKM72501.1"/>
    <property type="molecule type" value="Genomic_DNA"/>
</dbReference>
<protein>
    <submittedName>
        <fullName evidence="1">Uncharacterized protein</fullName>
    </submittedName>
</protein>
<sequence>ELTLASNVSHNVEYTVTVSSSVTYVDSSNNQVTFTGINPLSIFADDFKKFPEPPEEYYLNKTVRTRGLIKEYKGRPEIVITDPSQIEIVN</sequence>
<gene>
    <name evidence="1" type="ORF">LCGC14_1419860</name>
</gene>
<comment type="caution">
    <text evidence="1">The sequence shown here is derived from an EMBL/GenBank/DDBJ whole genome shotgun (WGS) entry which is preliminary data.</text>
</comment>
<organism evidence="1">
    <name type="scientific">marine sediment metagenome</name>
    <dbReference type="NCBI Taxonomy" id="412755"/>
    <lineage>
        <taxon>unclassified sequences</taxon>
        <taxon>metagenomes</taxon>
        <taxon>ecological metagenomes</taxon>
    </lineage>
</organism>
<feature type="non-terminal residue" evidence="1">
    <location>
        <position position="1"/>
    </location>
</feature>
<proteinExistence type="predicted"/>
<accession>A0A0F9KCX8</accession>
<evidence type="ECO:0000313" key="1">
    <source>
        <dbReference type="EMBL" id="KKM72501.1"/>
    </source>
</evidence>
<name>A0A0F9KCX8_9ZZZZ</name>
<dbReference type="AlphaFoldDB" id="A0A0F9KCX8"/>
<reference evidence="1" key="1">
    <citation type="journal article" date="2015" name="Nature">
        <title>Complex archaea that bridge the gap between prokaryotes and eukaryotes.</title>
        <authorList>
            <person name="Spang A."/>
            <person name="Saw J.H."/>
            <person name="Jorgensen S.L."/>
            <person name="Zaremba-Niedzwiedzka K."/>
            <person name="Martijn J."/>
            <person name="Lind A.E."/>
            <person name="van Eijk R."/>
            <person name="Schleper C."/>
            <person name="Guy L."/>
            <person name="Ettema T.J."/>
        </authorList>
    </citation>
    <scope>NUCLEOTIDE SEQUENCE</scope>
</reference>